<sequence length="104" mass="11637">MVEIISCSDEQRGPAEVNAWVRWNATASSGDVRQEEDIPGVDGREKEKERETLQDKKRSAGTKKLFHYMPSPRDHHQQAQMNRVLVLGHNADLSGIVVLKGSAN</sequence>
<comment type="caution">
    <text evidence="2">The sequence shown here is derived from an EMBL/GenBank/DDBJ whole genome shotgun (WGS) entry which is preliminary data.</text>
</comment>
<protein>
    <submittedName>
        <fullName evidence="2">Uncharacterized protein</fullName>
    </submittedName>
</protein>
<evidence type="ECO:0000256" key="1">
    <source>
        <dbReference type="SAM" id="MobiDB-lite"/>
    </source>
</evidence>
<organism evidence="2 3">
    <name type="scientific">Pseudocercospora eumusae</name>
    <dbReference type="NCBI Taxonomy" id="321146"/>
    <lineage>
        <taxon>Eukaryota</taxon>
        <taxon>Fungi</taxon>
        <taxon>Dikarya</taxon>
        <taxon>Ascomycota</taxon>
        <taxon>Pezizomycotina</taxon>
        <taxon>Dothideomycetes</taxon>
        <taxon>Dothideomycetidae</taxon>
        <taxon>Mycosphaerellales</taxon>
        <taxon>Mycosphaerellaceae</taxon>
        <taxon>Pseudocercospora</taxon>
    </lineage>
</organism>
<dbReference type="Proteomes" id="UP000070133">
    <property type="component" value="Unassembled WGS sequence"/>
</dbReference>
<evidence type="ECO:0000313" key="3">
    <source>
        <dbReference type="Proteomes" id="UP000070133"/>
    </source>
</evidence>
<dbReference type="AlphaFoldDB" id="A0A139GV63"/>
<name>A0A139GV63_9PEZI</name>
<keyword evidence="3" id="KW-1185">Reference proteome</keyword>
<feature type="compositionally biased region" description="Basic and acidic residues" evidence="1">
    <location>
        <begin position="32"/>
        <end position="58"/>
    </location>
</feature>
<proteinExistence type="predicted"/>
<dbReference type="EMBL" id="LFZN01000337">
    <property type="protein sequence ID" value="KXS94038.1"/>
    <property type="molecule type" value="Genomic_DNA"/>
</dbReference>
<evidence type="ECO:0000313" key="2">
    <source>
        <dbReference type="EMBL" id="KXS94038.1"/>
    </source>
</evidence>
<gene>
    <name evidence="2" type="ORF">AC578_3650</name>
</gene>
<reference evidence="2 3" key="1">
    <citation type="submission" date="2015-07" db="EMBL/GenBank/DDBJ databases">
        <title>Comparative genomics of the Sigatoka disease complex on banana suggests a link between parallel evolutionary changes in Pseudocercospora fijiensis and Pseudocercospora eumusae and increased virulence on the banana host.</title>
        <authorList>
            <person name="Chang T.-C."/>
            <person name="Salvucci A."/>
            <person name="Crous P.W."/>
            <person name="Stergiopoulos I."/>
        </authorList>
    </citation>
    <scope>NUCLEOTIDE SEQUENCE [LARGE SCALE GENOMIC DNA]</scope>
    <source>
        <strain evidence="2 3">CBS 114824</strain>
    </source>
</reference>
<accession>A0A139GV63</accession>
<feature type="region of interest" description="Disordered" evidence="1">
    <location>
        <begin position="29"/>
        <end position="78"/>
    </location>
</feature>